<dbReference type="InterPro" id="IPR051468">
    <property type="entry name" value="Fungal_SecMetab_SDRs"/>
</dbReference>
<dbReference type="EMBL" id="QGDH01000405">
    <property type="protein sequence ID" value="RAR00223.1"/>
    <property type="molecule type" value="Genomic_DNA"/>
</dbReference>
<comment type="similarity">
    <text evidence="1">Belongs to the short-chain dehydrogenases/reductases (SDR) family.</text>
</comment>
<organism evidence="4 5">
    <name type="scientific">Stemphylium lycopersici</name>
    <name type="common">Tomato gray leaf spot disease fungus</name>
    <name type="synonym">Thyrospora lycopersici</name>
    <dbReference type="NCBI Taxonomy" id="183478"/>
    <lineage>
        <taxon>Eukaryota</taxon>
        <taxon>Fungi</taxon>
        <taxon>Dikarya</taxon>
        <taxon>Ascomycota</taxon>
        <taxon>Pezizomycotina</taxon>
        <taxon>Dothideomycetes</taxon>
        <taxon>Pleosporomycetidae</taxon>
        <taxon>Pleosporales</taxon>
        <taxon>Pleosporineae</taxon>
        <taxon>Pleosporaceae</taxon>
        <taxon>Stemphylium</taxon>
    </lineage>
</organism>
<evidence type="ECO:0000256" key="2">
    <source>
        <dbReference type="ARBA" id="ARBA00022857"/>
    </source>
</evidence>
<dbReference type="PRINTS" id="PR00081">
    <property type="entry name" value="GDHRDH"/>
</dbReference>
<evidence type="ECO:0000313" key="4">
    <source>
        <dbReference type="EMBL" id="RAR00223.1"/>
    </source>
</evidence>
<dbReference type="PANTHER" id="PTHR43544:SF7">
    <property type="entry name" value="NADB-LER2"/>
    <property type="match status" value="1"/>
</dbReference>
<dbReference type="Gene3D" id="3.40.50.720">
    <property type="entry name" value="NAD(P)-binding Rossmann-like Domain"/>
    <property type="match status" value="1"/>
</dbReference>
<name>A0A364MRI4_STELY</name>
<protein>
    <submittedName>
        <fullName evidence="4">Short-chain dehydrogenase</fullName>
    </submittedName>
</protein>
<dbReference type="SUPFAM" id="SSF51735">
    <property type="entry name" value="NAD(P)-binding Rossmann-fold domains"/>
    <property type="match status" value="1"/>
</dbReference>
<dbReference type="GO" id="GO:0005737">
    <property type="term" value="C:cytoplasm"/>
    <property type="evidence" value="ECO:0007669"/>
    <property type="project" value="TreeGrafter"/>
</dbReference>
<evidence type="ECO:0000256" key="1">
    <source>
        <dbReference type="ARBA" id="ARBA00006484"/>
    </source>
</evidence>
<keyword evidence="2" id="KW-0521">NADP</keyword>
<dbReference type="InterPro" id="IPR002347">
    <property type="entry name" value="SDR_fam"/>
</dbReference>
<comment type="caution">
    <text evidence="4">The sequence shown here is derived from an EMBL/GenBank/DDBJ whole genome shotgun (WGS) entry which is preliminary data.</text>
</comment>
<dbReference type="GO" id="GO:0016491">
    <property type="term" value="F:oxidoreductase activity"/>
    <property type="evidence" value="ECO:0007669"/>
    <property type="project" value="UniProtKB-KW"/>
</dbReference>
<dbReference type="AlphaFoldDB" id="A0A364MRI4"/>
<sequence>MSTQSTFLVTGASRGLGLGFVKTFLQQPSTTVIAAVRDPSNASKSLLDLPKSSTSKLVIVKLDSSVTTDPAAAISLLKRDHGIKALDVVIANAGIAQSGARVTETSVDAMKDHFAVNTIAPVILLQAAKPLLEASNTGRPIFVSISSVIGTIGGMEMLDKIPSVQSPYGGSKAALNWFVRRLHFEEPWLTSFVFHPGVVATDLAAGSLEGTDMVMSDFKPITVEESVSKMSQTLQSATRDISGTFQNYDGTTLPW</sequence>
<gene>
    <name evidence="4" type="ORF">DDE83_009132</name>
</gene>
<reference evidence="5" key="1">
    <citation type="submission" date="2018-05" db="EMBL/GenBank/DDBJ databases">
        <title>Draft genome sequence of Stemphylium lycopersici strain CIDEFI 213.</title>
        <authorList>
            <person name="Medina R."/>
            <person name="Franco M.E.E."/>
            <person name="Lucentini C.G."/>
            <person name="Saparrat M.C.N."/>
            <person name="Balatti P.A."/>
        </authorList>
    </citation>
    <scope>NUCLEOTIDE SEQUENCE [LARGE SCALE GENOMIC DNA]</scope>
    <source>
        <strain evidence="5">CIDEFI 213</strain>
    </source>
</reference>
<dbReference type="Proteomes" id="UP000249619">
    <property type="component" value="Unassembled WGS sequence"/>
</dbReference>
<dbReference type="CDD" id="cd05325">
    <property type="entry name" value="carb_red_sniffer_like_SDR_c"/>
    <property type="match status" value="1"/>
</dbReference>
<keyword evidence="5" id="KW-1185">Reference proteome</keyword>
<keyword evidence="3" id="KW-0560">Oxidoreductase</keyword>
<dbReference type="PANTHER" id="PTHR43544">
    <property type="entry name" value="SHORT-CHAIN DEHYDROGENASE/REDUCTASE"/>
    <property type="match status" value="1"/>
</dbReference>
<dbReference type="InterPro" id="IPR036291">
    <property type="entry name" value="NAD(P)-bd_dom_sf"/>
</dbReference>
<evidence type="ECO:0000256" key="3">
    <source>
        <dbReference type="ARBA" id="ARBA00023002"/>
    </source>
</evidence>
<dbReference type="Pfam" id="PF00106">
    <property type="entry name" value="adh_short"/>
    <property type="match status" value="1"/>
</dbReference>
<proteinExistence type="inferred from homology"/>
<evidence type="ECO:0000313" key="5">
    <source>
        <dbReference type="Proteomes" id="UP000249619"/>
    </source>
</evidence>
<accession>A0A364MRI4</accession>